<dbReference type="SUPFAM" id="SSF54690">
    <property type="entry name" value="Molybdopterin synthase subunit MoaE"/>
    <property type="match status" value="1"/>
</dbReference>
<gene>
    <name evidence="1" type="ORF">EWF95_06745</name>
</gene>
<dbReference type="NCBIfam" id="NF011061">
    <property type="entry name" value="PRK14493.1"/>
    <property type="match status" value="1"/>
</dbReference>
<keyword evidence="2" id="KW-1185">Reference proteome</keyword>
<dbReference type="InterPro" id="IPR036563">
    <property type="entry name" value="MoaE_sf"/>
</dbReference>
<comment type="caution">
    <text evidence="1">The sequence shown here is derived from an EMBL/GenBank/DDBJ whole genome shotgun (WGS) entry which is preliminary data.</text>
</comment>
<dbReference type="CDD" id="cd00756">
    <property type="entry name" value="MoaE"/>
    <property type="match status" value="1"/>
</dbReference>
<organism evidence="1 2">
    <name type="scientific">Halonotius roseus</name>
    <dbReference type="NCBI Taxonomy" id="2511997"/>
    <lineage>
        <taxon>Archaea</taxon>
        <taxon>Methanobacteriati</taxon>
        <taxon>Methanobacteriota</taxon>
        <taxon>Stenosarchaea group</taxon>
        <taxon>Halobacteria</taxon>
        <taxon>Halobacteriales</taxon>
        <taxon>Haloferacaceae</taxon>
        <taxon>Halonotius</taxon>
    </lineage>
</organism>
<name>A0A544QMP3_9EURY</name>
<dbReference type="AlphaFoldDB" id="A0A544QMP3"/>
<evidence type="ECO:0000313" key="2">
    <source>
        <dbReference type="Proteomes" id="UP000315385"/>
    </source>
</evidence>
<proteinExistence type="predicted"/>
<dbReference type="OrthoDB" id="45235at2157"/>
<accession>A0A544QMP3</accession>
<dbReference type="PANTHER" id="PTHR23404">
    <property type="entry name" value="MOLYBDOPTERIN SYNTHASE RELATED"/>
    <property type="match status" value="1"/>
</dbReference>
<keyword evidence="1" id="KW-0808">Transferase</keyword>
<dbReference type="Pfam" id="PF02391">
    <property type="entry name" value="MoaE"/>
    <property type="match status" value="1"/>
</dbReference>
<protein>
    <submittedName>
        <fullName evidence="1">Molybdopterin synthase</fullName>
        <ecNumber evidence="1">2.8.1.12</ecNumber>
    </submittedName>
</protein>
<dbReference type="Gene3D" id="3.90.1170.40">
    <property type="entry name" value="Molybdopterin biosynthesis MoaE subunit"/>
    <property type="match status" value="1"/>
</dbReference>
<dbReference type="EMBL" id="SESI01000002">
    <property type="protein sequence ID" value="TQQ80189.1"/>
    <property type="molecule type" value="Genomic_DNA"/>
</dbReference>
<dbReference type="InterPro" id="IPR003448">
    <property type="entry name" value="Mopterin_biosynth_MoaE"/>
</dbReference>
<dbReference type="GO" id="GO:0030366">
    <property type="term" value="F:molybdopterin synthase activity"/>
    <property type="evidence" value="ECO:0007669"/>
    <property type="project" value="UniProtKB-EC"/>
</dbReference>
<dbReference type="EC" id="2.8.1.12" evidence="1"/>
<reference evidence="1 2" key="1">
    <citation type="submission" date="2019-02" db="EMBL/GenBank/DDBJ databases">
        <title>Halonotius sp. a new haloqrchaeon isolated from saline water.</title>
        <authorList>
            <person name="Duran-Viseras A."/>
            <person name="Sanchez-Porro C."/>
            <person name="Ventosa A."/>
        </authorList>
    </citation>
    <scope>NUCLEOTIDE SEQUENCE [LARGE SCALE GENOMIC DNA]</scope>
    <source>
        <strain evidence="1 2">F9-27</strain>
    </source>
</reference>
<sequence>MQTLCVVGDVAGAVADELVAHITESRDGRVAAIDYGEAVDDATAGVDTEPTTASVDAEPTTADADGRFSLTSDGRWVGRGDDRSLVDLLDSLAPDYAYAIVAGTSHHRLPTVVVGDTDPEPANVVADAPTADGIDIADLAARIDDFEPHISLQTLIDRAEASPLVERAGAIATFTGQVRIKDSPDDDRTEQLAFEKYEGVAAERMAAISDELTDREGVFEVLMHHRVGVMGPGEDIVFVVVLAGHREEAFRTVEDGINRLKEEVPIFKKETTESEEFWLHERGC</sequence>
<evidence type="ECO:0000313" key="1">
    <source>
        <dbReference type="EMBL" id="TQQ80189.1"/>
    </source>
</evidence>
<dbReference type="RefSeq" id="WP_142443312.1">
    <property type="nucleotide sequence ID" value="NZ_SESI01000002.1"/>
</dbReference>
<dbReference type="GO" id="GO:0006777">
    <property type="term" value="P:Mo-molybdopterin cofactor biosynthetic process"/>
    <property type="evidence" value="ECO:0007669"/>
    <property type="project" value="InterPro"/>
</dbReference>
<dbReference type="Proteomes" id="UP000315385">
    <property type="component" value="Unassembled WGS sequence"/>
</dbReference>